<feature type="region of interest" description="Disordered" evidence="1">
    <location>
        <begin position="928"/>
        <end position="1433"/>
    </location>
</feature>
<name>A0AAN6JSJ1_9BASI</name>
<feature type="compositionally biased region" description="Polar residues" evidence="1">
    <location>
        <begin position="1332"/>
        <end position="1351"/>
    </location>
</feature>
<feature type="compositionally biased region" description="Polar residues" evidence="1">
    <location>
        <begin position="754"/>
        <end position="766"/>
    </location>
</feature>
<reference evidence="3" key="1">
    <citation type="journal article" date="2023" name="PhytoFront">
        <title>Draft Genome Resources of Seven Strains of Tilletia horrida, Causal Agent of Kernel Smut of Rice.</title>
        <authorList>
            <person name="Khanal S."/>
            <person name="Antony Babu S."/>
            <person name="Zhou X.G."/>
        </authorList>
    </citation>
    <scope>NUCLEOTIDE SEQUENCE</scope>
    <source>
        <strain evidence="3">TX6</strain>
    </source>
</reference>
<feature type="compositionally biased region" description="Low complexity" evidence="1">
    <location>
        <begin position="1316"/>
        <end position="1325"/>
    </location>
</feature>
<feature type="domain" description="Rab-GAP TBC" evidence="2">
    <location>
        <begin position="92"/>
        <end position="589"/>
    </location>
</feature>
<evidence type="ECO:0000313" key="3">
    <source>
        <dbReference type="EMBL" id="KAK0552479.1"/>
    </source>
</evidence>
<dbReference type="PANTHER" id="PTHR22957">
    <property type="entry name" value="TBC1 DOMAIN FAMILY MEMBER GTPASE-ACTIVATING PROTEIN"/>
    <property type="match status" value="1"/>
</dbReference>
<feature type="region of interest" description="Disordered" evidence="1">
    <location>
        <begin position="1"/>
        <end position="53"/>
    </location>
</feature>
<dbReference type="InterPro" id="IPR000195">
    <property type="entry name" value="Rab-GAP-TBC_dom"/>
</dbReference>
<feature type="compositionally biased region" description="Polar residues" evidence="1">
    <location>
        <begin position="1182"/>
        <end position="1192"/>
    </location>
</feature>
<feature type="compositionally biased region" description="Polar residues" evidence="1">
    <location>
        <begin position="1394"/>
        <end position="1406"/>
    </location>
</feature>
<feature type="compositionally biased region" description="Polar residues" evidence="1">
    <location>
        <begin position="403"/>
        <end position="415"/>
    </location>
</feature>
<feature type="region of interest" description="Disordered" evidence="1">
    <location>
        <begin position="285"/>
        <end position="309"/>
    </location>
</feature>
<gene>
    <name evidence="3" type="ORF">OC846_002883</name>
</gene>
<dbReference type="EMBL" id="JAPDMZ010000062">
    <property type="protein sequence ID" value="KAK0552479.1"/>
    <property type="molecule type" value="Genomic_DNA"/>
</dbReference>
<feature type="compositionally biased region" description="Pro residues" evidence="1">
    <location>
        <begin position="29"/>
        <end position="38"/>
    </location>
</feature>
<dbReference type="GO" id="GO:0006886">
    <property type="term" value="P:intracellular protein transport"/>
    <property type="evidence" value="ECO:0007669"/>
    <property type="project" value="TreeGrafter"/>
</dbReference>
<feature type="region of interest" description="Disordered" evidence="1">
    <location>
        <begin position="751"/>
        <end position="838"/>
    </location>
</feature>
<feature type="compositionally biased region" description="Low complexity" evidence="1">
    <location>
        <begin position="1086"/>
        <end position="1098"/>
    </location>
</feature>
<feature type="compositionally biased region" description="Polar residues" evidence="1">
    <location>
        <begin position="775"/>
        <end position="787"/>
    </location>
</feature>
<feature type="compositionally biased region" description="Basic and acidic residues" evidence="1">
    <location>
        <begin position="1048"/>
        <end position="1068"/>
    </location>
</feature>
<feature type="region of interest" description="Disordered" evidence="1">
    <location>
        <begin position="637"/>
        <end position="682"/>
    </location>
</feature>
<comment type="caution">
    <text evidence="3">The sequence shown here is derived from an EMBL/GenBank/DDBJ whole genome shotgun (WGS) entry which is preliminary data.</text>
</comment>
<dbReference type="Gene3D" id="1.10.8.270">
    <property type="entry name" value="putative rabgap domain of human tbc1 domain family member 14 like domains"/>
    <property type="match status" value="1"/>
</dbReference>
<organism evidence="3 4">
    <name type="scientific">Tilletia horrida</name>
    <dbReference type="NCBI Taxonomy" id="155126"/>
    <lineage>
        <taxon>Eukaryota</taxon>
        <taxon>Fungi</taxon>
        <taxon>Dikarya</taxon>
        <taxon>Basidiomycota</taxon>
        <taxon>Ustilaginomycotina</taxon>
        <taxon>Exobasidiomycetes</taxon>
        <taxon>Tilletiales</taxon>
        <taxon>Tilletiaceae</taxon>
        <taxon>Tilletia</taxon>
    </lineage>
</organism>
<dbReference type="Gene3D" id="1.10.472.80">
    <property type="entry name" value="Ypt/Rab-GAP domain of gyp1p, domain 3"/>
    <property type="match status" value="1"/>
</dbReference>
<proteinExistence type="predicted"/>
<sequence>MDPIDSSGPLTSPYAGSNVSTSVEEAAPDLPPPPPPPKQVSHSTKRVGGASSSNSRLQAYTSLLSASNLLPGHTVADLYSLRHLSIQGGVPDSPSWLRPQAWRVLLGYLPPEKREWQQTLASRRHEYAQFLVDFLKPLQGSEDFSERNVLLDQLYKDIIRSRKNGFSFYHSDVNFDTPRGELSQDDIRTQALGSRQALLHRLRAINPDYAAVTSFELGELPQKVVVPPAEDKSIERSVNTPIIVATAPSVNADSGTSVEMAPETLLPAPELGLVNVAEAGEPSFEALFDPPQHSTTPAGDAPAPFASEEAESISASLTPIANPVSLPPPEAVEGFPEEIEPNFQPVTITPAPSDFPSTLRDRRWHAILRILYIYALLNPSVGYIQGLNEVAFVIYWVMTHSQRSPTRAGTPTTPRQKPLAPDYMESKPRSDSTPAGLSPASPLPVAANQSDSQAMFEEPADELDLEADAFWCFSLLIGSVRELYEFDGIDHAVAGLRVRNSRNDGGGDTDPVGSQGQGWSRTETGMAGALRRLSLRLRWVDESLWAELRRSALDPRLPYYSFRWLACLLSNELALPSVVRLWDALLAEQDSSARSTSVRTTPVPGRANGLAESPKVEFLIDICAALLVRLRDPLLRPPPRSSRRSRARRQRTIRRRTSSGRPDDTDSDVPSLDEEDDEEQDLYEHAADVAQDDFAYKMHILQTFPDNLDLDVDVGPLLEQAYIFRQRRLAADLTGDGPPTTDDEDVDLIGGTAPTPTLQSISQKASTAWRDWRTRTTSGGDVSSPQTDHAAAKDLGLGTPSVRSPTGWFSSLGTRFASMPTPSSTSGEAPSPGPRRLGDSLQRYAEALQSSDAAANLSKASTNLTAKAMAMSASWNQGRQAPIDPDAPPASAPPWTDRSEGSKRNSTLGVAPTSLFAKARSISASYIGSGSDVDARRPSAADDSDSSMTRHPSRWSRTPIPNFPLPDPNDSDGRRDWSTPASQRINGARPQSPEGSEAGSESSSSRRMLPSLRMAAKLGLLPQDRMDAVSGARTAGPKPLMLSSSARPPRDHSARDRSDIGSDLETSRKVSSGPMAAGAALVNGASPSSSPRESIGSSDPRRGSRIFYTSQRHRGGRDSQAGSESGGEFQGLSSPPSEVGSDPSRRSSLTPVSIMTRGSISSTTAGQKSASIRTPNLDDYSPSLNSPNSGTVPASKFGRQGRVGHGTRESSVASVEGVPGGGIAPPTAWKQPISSSSDVALVRNVDASLRSRPRRRRQDTGSSLESTSVTTPTEQRQNTLTAADGATEPVRYQLTDEPVSNIPPAEEDTLKARPNSSSSSSTTSRSKFRSRVGSTRSLGSGAQSKRSSAQSMDDAGVGTSAPAGDGLATPGDGVKVGPTLVEHEEENPEEDQAFENSAGPTSSVTPTPGKPARRQSPANLERINTERNQDESQYLGSYTAYLTSPAGGVEGAMTPSPLPSPGPEAGMFVSADALLAELEGLNSNGRPIRGRQQPAESDWFSSTVSPDSLKGKRASKRLSEQDVPQGTLDAIGSALAQLEE</sequence>
<dbReference type="PANTHER" id="PTHR22957:SF27">
    <property type="entry name" value="TBC1 DOMAIN FAMILY MEMBER 13"/>
    <property type="match status" value="1"/>
</dbReference>
<evidence type="ECO:0000256" key="1">
    <source>
        <dbReference type="SAM" id="MobiDB-lite"/>
    </source>
</evidence>
<dbReference type="PROSITE" id="PS50086">
    <property type="entry name" value="TBC_RABGAP"/>
    <property type="match status" value="1"/>
</dbReference>
<feature type="compositionally biased region" description="Acidic residues" evidence="1">
    <location>
        <begin position="1383"/>
        <end position="1393"/>
    </location>
</feature>
<keyword evidence="4" id="KW-1185">Reference proteome</keyword>
<evidence type="ECO:0000313" key="4">
    <source>
        <dbReference type="Proteomes" id="UP001176517"/>
    </source>
</evidence>
<feature type="compositionally biased region" description="Polar residues" evidence="1">
    <location>
        <begin position="8"/>
        <end position="23"/>
    </location>
</feature>
<feature type="compositionally biased region" description="Low complexity" evidence="1">
    <location>
        <begin position="992"/>
        <end position="1015"/>
    </location>
</feature>
<evidence type="ECO:0000259" key="2">
    <source>
        <dbReference type="PROSITE" id="PS50086"/>
    </source>
</evidence>
<feature type="region of interest" description="Disordered" evidence="1">
    <location>
        <begin position="873"/>
        <end position="908"/>
    </location>
</feature>
<feature type="compositionally biased region" description="Polar residues" evidence="1">
    <location>
        <begin position="1260"/>
        <end position="1281"/>
    </location>
</feature>
<accession>A0AAN6JSJ1</accession>
<dbReference type="Proteomes" id="UP001176517">
    <property type="component" value="Unassembled WGS sequence"/>
</dbReference>
<dbReference type="GO" id="GO:0005096">
    <property type="term" value="F:GTPase activator activity"/>
    <property type="evidence" value="ECO:0007669"/>
    <property type="project" value="TreeGrafter"/>
</dbReference>
<dbReference type="SUPFAM" id="SSF47923">
    <property type="entry name" value="Ypt/Rab-GAP domain of gyp1p"/>
    <property type="match status" value="3"/>
</dbReference>
<feature type="compositionally biased region" description="Acidic residues" evidence="1">
    <location>
        <begin position="665"/>
        <end position="681"/>
    </location>
</feature>
<feature type="region of interest" description="Disordered" evidence="1">
    <location>
        <begin position="1482"/>
        <end position="1525"/>
    </location>
</feature>
<feature type="region of interest" description="Disordered" evidence="1">
    <location>
        <begin position="502"/>
        <end position="521"/>
    </location>
</feature>
<feature type="compositionally biased region" description="Polar residues" evidence="1">
    <location>
        <begin position="801"/>
        <end position="813"/>
    </location>
</feature>
<feature type="compositionally biased region" description="Basic residues" evidence="1">
    <location>
        <begin position="641"/>
        <end position="658"/>
    </location>
</feature>
<feature type="compositionally biased region" description="Polar residues" evidence="1">
    <location>
        <begin position="512"/>
        <end position="521"/>
    </location>
</feature>
<feature type="region of interest" description="Disordered" evidence="1">
    <location>
        <begin position="403"/>
        <end position="455"/>
    </location>
</feature>
<protein>
    <recommendedName>
        <fullName evidence="2">Rab-GAP TBC domain-containing protein</fullName>
    </recommendedName>
</protein>
<dbReference type="SMART" id="SM00164">
    <property type="entry name" value="TBC"/>
    <property type="match status" value="1"/>
</dbReference>
<dbReference type="InterPro" id="IPR035969">
    <property type="entry name" value="Rab-GAP_TBC_sf"/>
</dbReference>
<feature type="compositionally biased region" description="Polar residues" evidence="1">
    <location>
        <begin position="1146"/>
        <end position="1174"/>
    </location>
</feature>